<dbReference type="SUPFAM" id="SSF51391">
    <property type="entry name" value="Thiamin phosphate synthase"/>
    <property type="match status" value="1"/>
</dbReference>
<dbReference type="KEGG" id="ccp:CHC_T00006435001"/>
<evidence type="ECO:0000313" key="5">
    <source>
        <dbReference type="Proteomes" id="UP000012073"/>
    </source>
</evidence>
<dbReference type="PANTHER" id="PTHR20857">
    <property type="entry name" value="THIAMINE-PHOSPHATE PYROPHOSPHORYLASE"/>
    <property type="match status" value="1"/>
</dbReference>
<reference evidence="5" key="1">
    <citation type="journal article" date="2013" name="Proc. Natl. Acad. Sci. U.S.A.">
        <title>Genome structure and metabolic features in the red seaweed Chondrus crispus shed light on evolution of the Archaeplastida.</title>
        <authorList>
            <person name="Collen J."/>
            <person name="Porcel B."/>
            <person name="Carre W."/>
            <person name="Ball S.G."/>
            <person name="Chaparro C."/>
            <person name="Tonon T."/>
            <person name="Barbeyron T."/>
            <person name="Michel G."/>
            <person name="Noel B."/>
            <person name="Valentin K."/>
            <person name="Elias M."/>
            <person name="Artiguenave F."/>
            <person name="Arun A."/>
            <person name="Aury J.M."/>
            <person name="Barbosa-Neto J.F."/>
            <person name="Bothwell J.H."/>
            <person name="Bouget F.Y."/>
            <person name="Brillet L."/>
            <person name="Cabello-Hurtado F."/>
            <person name="Capella-Gutierrez S."/>
            <person name="Charrier B."/>
            <person name="Cladiere L."/>
            <person name="Cock J.M."/>
            <person name="Coelho S.M."/>
            <person name="Colleoni C."/>
            <person name="Czjzek M."/>
            <person name="Da Silva C."/>
            <person name="Delage L."/>
            <person name="Denoeud F."/>
            <person name="Deschamps P."/>
            <person name="Dittami S.M."/>
            <person name="Gabaldon T."/>
            <person name="Gachon C.M."/>
            <person name="Groisillier A."/>
            <person name="Herve C."/>
            <person name="Jabbari K."/>
            <person name="Katinka M."/>
            <person name="Kloareg B."/>
            <person name="Kowalczyk N."/>
            <person name="Labadie K."/>
            <person name="Leblanc C."/>
            <person name="Lopez P.J."/>
            <person name="McLachlan D.H."/>
            <person name="Meslet-Cladiere L."/>
            <person name="Moustafa A."/>
            <person name="Nehr Z."/>
            <person name="Nyvall Collen P."/>
            <person name="Panaud O."/>
            <person name="Partensky F."/>
            <person name="Poulain J."/>
            <person name="Rensing S.A."/>
            <person name="Rousvoal S."/>
            <person name="Samson G."/>
            <person name="Symeonidi A."/>
            <person name="Weissenbach J."/>
            <person name="Zambounis A."/>
            <person name="Wincker P."/>
            <person name="Boyen C."/>
        </authorList>
    </citation>
    <scope>NUCLEOTIDE SEQUENCE [LARGE SCALE GENOMIC DNA]</scope>
    <source>
        <strain evidence="5">cv. Stackhouse</strain>
    </source>
</reference>
<dbReference type="EMBL" id="HG001949">
    <property type="protein sequence ID" value="CDF38628.1"/>
    <property type="molecule type" value="Genomic_DNA"/>
</dbReference>
<evidence type="ECO:0000256" key="1">
    <source>
        <dbReference type="ARBA" id="ARBA00004948"/>
    </source>
</evidence>
<dbReference type="GeneID" id="17326244"/>
<dbReference type="CDD" id="cd00564">
    <property type="entry name" value="TMP_TenI"/>
    <property type="match status" value="1"/>
</dbReference>
<dbReference type="GO" id="GO:0009228">
    <property type="term" value="P:thiamine biosynthetic process"/>
    <property type="evidence" value="ECO:0007669"/>
    <property type="project" value="UniProtKB-KW"/>
</dbReference>
<dbReference type="Proteomes" id="UP000012073">
    <property type="component" value="Unassembled WGS sequence"/>
</dbReference>
<organism evidence="4 5">
    <name type="scientific">Chondrus crispus</name>
    <name type="common">Carrageen Irish moss</name>
    <name type="synonym">Polymorpha crispa</name>
    <dbReference type="NCBI Taxonomy" id="2769"/>
    <lineage>
        <taxon>Eukaryota</taxon>
        <taxon>Rhodophyta</taxon>
        <taxon>Florideophyceae</taxon>
        <taxon>Rhodymeniophycidae</taxon>
        <taxon>Gigartinales</taxon>
        <taxon>Gigartinaceae</taxon>
        <taxon>Chondrus</taxon>
    </lineage>
</organism>
<dbReference type="STRING" id="2769.R7QLI4"/>
<feature type="domain" description="Thiamine phosphate synthase/TenI" evidence="3">
    <location>
        <begin position="48"/>
        <end position="235"/>
    </location>
</feature>
<evidence type="ECO:0000259" key="3">
    <source>
        <dbReference type="Pfam" id="PF02581"/>
    </source>
</evidence>
<dbReference type="AlphaFoldDB" id="R7QLI4"/>
<keyword evidence="5" id="KW-1185">Reference proteome</keyword>
<dbReference type="GO" id="GO:0005737">
    <property type="term" value="C:cytoplasm"/>
    <property type="evidence" value="ECO:0007669"/>
    <property type="project" value="TreeGrafter"/>
</dbReference>
<dbReference type="PANTHER" id="PTHR20857:SF23">
    <property type="entry name" value="THIAMINE BIOSYNTHETIC BIFUNCTIONAL ENZYME"/>
    <property type="match status" value="1"/>
</dbReference>
<dbReference type="InterPro" id="IPR013785">
    <property type="entry name" value="Aldolase_TIM"/>
</dbReference>
<dbReference type="RefSeq" id="XP_005718533.1">
    <property type="nucleotide sequence ID" value="XM_005718476.1"/>
</dbReference>
<proteinExistence type="predicted"/>
<dbReference type="OrthoDB" id="4994at2759"/>
<dbReference type="Gramene" id="CDF38628">
    <property type="protein sequence ID" value="CDF38628"/>
    <property type="gene ID" value="CHC_T00006435001"/>
</dbReference>
<evidence type="ECO:0000256" key="2">
    <source>
        <dbReference type="ARBA" id="ARBA00022977"/>
    </source>
</evidence>
<gene>
    <name evidence="4" type="ORF">CHC_T00006435001</name>
</gene>
<accession>R7QLI4</accession>
<sequence>MPNAECSFLPPGLPKRIRREGSSFPQKCCTRFHAHEVKNRATLVKPALLFVTPNGFCQDYAKAITRVQEVISAGASLVQIRDRGSTADEILKLTDRLLRAGVDPTALSLNGVHPEEARALTPAVGIHIREADIDEYSHAAAINASLGVVIGCSVHSVAAAELACEKLALTYLQVGTMFNTNSHPGKIPEGPALLRAIRERLGPSETLIGVGGIQKHNLHTVFKNGASGVAVISSISAAHDVRRATSELHRLCRDNFEIENGSL</sequence>
<name>R7QLI4_CHOCR</name>
<evidence type="ECO:0000313" key="4">
    <source>
        <dbReference type="EMBL" id="CDF38628.1"/>
    </source>
</evidence>
<dbReference type="Pfam" id="PF02581">
    <property type="entry name" value="TMP-TENI"/>
    <property type="match status" value="1"/>
</dbReference>
<dbReference type="Gene3D" id="3.20.20.70">
    <property type="entry name" value="Aldolase class I"/>
    <property type="match status" value="1"/>
</dbReference>
<dbReference type="GO" id="GO:0004789">
    <property type="term" value="F:thiamine-phosphate diphosphorylase activity"/>
    <property type="evidence" value="ECO:0007669"/>
    <property type="project" value="TreeGrafter"/>
</dbReference>
<comment type="pathway">
    <text evidence="1">Cofactor biosynthesis; thiamine diphosphate biosynthesis.</text>
</comment>
<protein>
    <recommendedName>
        <fullName evidence="3">Thiamine phosphate synthase/TenI domain-containing protein</fullName>
    </recommendedName>
</protein>
<keyword evidence="2" id="KW-0784">Thiamine biosynthesis</keyword>
<dbReference type="InterPro" id="IPR022998">
    <property type="entry name" value="ThiamineP_synth_TenI"/>
</dbReference>
<dbReference type="OMA" id="EWPRIVG"/>
<dbReference type="InterPro" id="IPR036206">
    <property type="entry name" value="ThiamineP_synth_sf"/>
</dbReference>